<dbReference type="OrthoDB" id="5321503at2"/>
<dbReference type="Pfam" id="PF08238">
    <property type="entry name" value="Sel1"/>
    <property type="match status" value="6"/>
</dbReference>
<dbReference type="InterPro" id="IPR050767">
    <property type="entry name" value="Sel1_AlgK"/>
</dbReference>
<dbReference type="HOGENOM" id="CLU_699590_0_0_5"/>
<name>A0A077B156_9PROT</name>
<evidence type="ECO:0000313" key="1">
    <source>
        <dbReference type="EMBL" id="AIK96680.1"/>
    </source>
</evidence>
<dbReference type="SMART" id="SM00671">
    <property type="entry name" value="SEL1"/>
    <property type="match status" value="8"/>
</dbReference>
<gene>
    <name evidence="1" type="ORF">ID47_08035</name>
</gene>
<reference evidence="1 2" key="1">
    <citation type="submission" date="2014-07" db="EMBL/GenBank/DDBJ databases">
        <title>Comparative genomic insights into amoeba endosymbionts belonging to the families of Holosporaceae and Candidatus Midichloriaceae within Rickettsiales.</title>
        <authorList>
            <person name="Wang Z."/>
            <person name="Wu M."/>
        </authorList>
    </citation>
    <scope>NUCLEOTIDE SEQUENCE [LARGE SCALE GENOMIC DNA]</scope>
    <source>
        <strain evidence="1">PRA3</strain>
    </source>
</reference>
<dbReference type="InterPro" id="IPR011990">
    <property type="entry name" value="TPR-like_helical_dom_sf"/>
</dbReference>
<dbReference type="STRING" id="91604.ID47_08035"/>
<evidence type="ECO:0008006" key="3">
    <source>
        <dbReference type="Google" id="ProtNLM"/>
    </source>
</evidence>
<evidence type="ECO:0000313" key="2">
    <source>
        <dbReference type="Proteomes" id="UP000028926"/>
    </source>
</evidence>
<dbReference type="InterPro" id="IPR006597">
    <property type="entry name" value="Sel1-like"/>
</dbReference>
<organism evidence="1 2">
    <name type="scientific">Candidatus Odyssella acanthamoebae</name>
    <dbReference type="NCBI Taxonomy" id="91604"/>
    <lineage>
        <taxon>Bacteria</taxon>
        <taxon>Pseudomonadati</taxon>
        <taxon>Pseudomonadota</taxon>
        <taxon>Alphaproteobacteria</taxon>
        <taxon>Holosporales</taxon>
        <taxon>Candidatus Paracaedibacteraceae</taxon>
        <taxon>Candidatus Odyssella</taxon>
    </lineage>
</organism>
<dbReference type="EMBL" id="CP008941">
    <property type="protein sequence ID" value="AIK96680.1"/>
    <property type="molecule type" value="Genomic_DNA"/>
</dbReference>
<dbReference type="KEGG" id="paca:ID47_08035"/>
<dbReference type="RefSeq" id="WP_038465291.1">
    <property type="nucleotide sequence ID" value="NZ_CP008941.1"/>
</dbReference>
<dbReference type="eggNOG" id="COG0790">
    <property type="taxonomic scope" value="Bacteria"/>
</dbReference>
<dbReference type="SUPFAM" id="SSF81901">
    <property type="entry name" value="HCP-like"/>
    <property type="match status" value="1"/>
</dbReference>
<sequence length="394" mass="43787">MFKYASIGLLLATVLVKAQDDKNEIGKLASNMASMEIAPQQERGNEVALINQLLPLIKEKEAKEDPIACFQLASIYYERAPQAYAEEIVRLYIIAAEAKHIDSCYILGMAFYSEQLGLKKTDARLVKYLTVAANAGHSAAPSYLGLTYLHGVGVEKDVKAAIEWLDKAVEHNHVVGLCTYGVLLRAGEGIEPDYPRAKEYFERAVAKKYAYALTQLGVMHQFGEGCEKNIHEAVHLYYQAIATGGHQDKQDQAFLNLGMLYLEGTEIEQNIDKAERYLITSADWGNRDAQRIIGMCLVEGQILKKRTYTGLTYLARAAAQGDEVASSLLGVEKNSLTLLARSGNKEAQRVLGICLMDDTIFEKDKEFGLGYIRMVAEQDDELAKLMLEEIQNLS</sequence>
<dbReference type="PANTHER" id="PTHR11102:SF160">
    <property type="entry name" value="ERAD-ASSOCIATED E3 UBIQUITIN-PROTEIN LIGASE COMPONENT HRD3"/>
    <property type="match status" value="1"/>
</dbReference>
<accession>A0A077B156</accession>
<proteinExistence type="predicted"/>
<dbReference type="AlphaFoldDB" id="A0A077B156"/>
<dbReference type="Proteomes" id="UP000028926">
    <property type="component" value="Chromosome"/>
</dbReference>
<dbReference type="Gene3D" id="1.25.40.10">
    <property type="entry name" value="Tetratricopeptide repeat domain"/>
    <property type="match status" value="1"/>
</dbReference>
<keyword evidence="2" id="KW-1185">Reference proteome</keyword>
<dbReference type="PANTHER" id="PTHR11102">
    <property type="entry name" value="SEL-1-LIKE PROTEIN"/>
    <property type="match status" value="1"/>
</dbReference>
<protein>
    <recommendedName>
        <fullName evidence="3">Beta-lactamase</fullName>
    </recommendedName>
</protein>